<dbReference type="GO" id="GO:0003824">
    <property type="term" value="F:catalytic activity"/>
    <property type="evidence" value="ECO:0007669"/>
    <property type="project" value="UniProtKB-ARBA"/>
</dbReference>
<dbReference type="InterPro" id="IPR001753">
    <property type="entry name" value="Enoyl-CoA_hydra/iso"/>
</dbReference>
<dbReference type="Gene3D" id="3.90.226.10">
    <property type="entry name" value="2-enoyl-CoA Hydratase, Chain A, domain 1"/>
    <property type="match status" value="1"/>
</dbReference>
<proteinExistence type="predicted"/>
<evidence type="ECO:0000313" key="2">
    <source>
        <dbReference type="Proteomes" id="UP000295341"/>
    </source>
</evidence>
<dbReference type="OrthoDB" id="9775794at2"/>
<gene>
    <name evidence="1" type="ORF">DFR24_4093</name>
</gene>
<evidence type="ECO:0000313" key="1">
    <source>
        <dbReference type="EMBL" id="TDU25649.1"/>
    </source>
</evidence>
<dbReference type="CDD" id="cd06558">
    <property type="entry name" value="crotonase-like"/>
    <property type="match status" value="1"/>
</dbReference>
<dbReference type="PANTHER" id="PTHR43459:SF1">
    <property type="entry name" value="EG:BACN32G11.4 PROTEIN"/>
    <property type="match status" value="1"/>
</dbReference>
<dbReference type="EMBL" id="SOBT01000011">
    <property type="protein sequence ID" value="TDU25649.1"/>
    <property type="molecule type" value="Genomic_DNA"/>
</dbReference>
<dbReference type="RefSeq" id="WP_133883259.1">
    <property type="nucleotide sequence ID" value="NZ_MWIN01000008.1"/>
</dbReference>
<dbReference type="InterPro" id="IPR029045">
    <property type="entry name" value="ClpP/crotonase-like_dom_sf"/>
</dbReference>
<name>A0A4R7NXV2_9GAMM</name>
<reference evidence="1 2" key="1">
    <citation type="submission" date="2019-03" db="EMBL/GenBank/DDBJ databases">
        <title>Genomic Encyclopedia of Type Strains, Phase IV (KMG-IV): sequencing the most valuable type-strain genomes for metagenomic binning, comparative biology and taxonomic classification.</title>
        <authorList>
            <person name="Goeker M."/>
        </authorList>
    </citation>
    <scope>NUCLEOTIDE SEQUENCE [LARGE SCALE GENOMIC DNA]</scope>
    <source>
        <strain evidence="1 2">DSM 26377</strain>
    </source>
</reference>
<dbReference type="AlphaFoldDB" id="A0A4R7NXV2"/>
<sequence length="264" mass="29530">MGDELRVSEHDGILELVIDRPHKANAMTDAMFDTLRDSLTRFEDEPSLRVMLIRSIGKLFSAGADIGPHLAPDAYRGGQDTRLRYKRRFHDLFDRLENVEKPVVVAHQGACIGGALEMSLSCDFRLAAASARYLLPEHEFALLPGAGGISRLTRLCGPHWARWMIMAGEPVDTEQALRIGLVHTVYPDETFAVQVDAFCEKLARGPMEMMAMAKQVIEMSVDLDRTQARNAERIAQSVLFTGPEHPQAVEAWHQRKASKKRPAE</sequence>
<protein>
    <submittedName>
        <fullName evidence="1">Enoyl-CoA hydratase/carnithine racemase</fullName>
    </submittedName>
</protein>
<dbReference type="SUPFAM" id="SSF52096">
    <property type="entry name" value="ClpP/crotonase"/>
    <property type="match status" value="1"/>
</dbReference>
<comment type="caution">
    <text evidence="1">The sequence shown here is derived from an EMBL/GenBank/DDBJ whole genome shotgun (WGS) entry which is preliminary data.</text>
</comment>
<organism evidence="1 2">
    <name type="scientific">Panacagrimonas perspica</name>
    <dbReference type="NCBI Taxonomy" id="381431"/>
    <lineage>
        <taxon>Bacteria</taxon>
        <taxon>Pseudomonadati</taxon>
        <taxon>Pseudomonadota</taxon>
        <taxon>Gammaproteobacteria</taxon>
        <taxon>Nevskiales</taxon>
        <taxon>Nevskiaceae</taxon>
        <taxon>Panacagrimonas</taxon>
    </lineage>
</organism>
<accession>A0A4R7NXV2</accession>
<dbReference type="Proteomes" id="UP000295341">
    <property type="component" value="Unassembled WGS sequence"/>
</dbReference>
<dbReference type="PANTHER" id="PTHR43459">
    <property type="entry name" value="ENOYL-COA HYDRATASE"/>
    <property type="match status" value="1"/>
</dbReference>
<dbReference type="Pfam" id="PF00378">
    <property type="entry name" value="ECH_1"/>
    <property type="match status" value="1"/>
</dbReference>
<keyword evidence="2" id="KW-1185">Reference proteome</keyword>